<dbReference type="PANTHER" id="PTHR32479:SF19">
    <property type="entry name" value="ANAEROBIC GLYCEROL-3-PHOSPHATE DEHYDROGENASE SUBUNIT C"/>
    <property type="match status" value="1"/>
</dbReference>
<gene>
    <name evidence="7" type="ORF">EJO69_06670</name>
</gene>
<evidence type="ECO:0000256" key="5">
    <source>
        <dbReference type="ARBA" id="ARBA00023014"/>
    </source>
</evidence>
<dbReference type="InterPro" id="IPR004017">
    <property type="entry name" value="Cys_rich_dom"/>
</dbReference>
<evidence type="ECO:0000313" key="7">
    <source>
        <dbReference type="EMBL" id="AZN30026.1"/>
    </source>
</evidence>
<dbReference type="InterPro" id="IPR017900">
    <property type="entry name" value="4Fe4S_Fe_S_CS"/>
</dbReference>
<accession>A0A3Q8WTQ3</accession>
<dbReference type="InterPro" id="IPR009051">
    <property type="entry name" value="Helical_ferredxn"/>
</dbReference>
<proteinExistence type="predicted"/>
<dbReference type="GO" id="GO:0046872">
    <property type="term" value="F:metal ion binding"/>
    <property type="evidence" value="ECO:0007669"/>
    <property type="project" value="UniProtKB-KW"/>
</dbReference>
<dbReference type="InterPro" id="IPR017753">
    <property type="entry name" value="G3P_DH_GlpC_su"/>
</dbReference>
<dbReference type="InterPro" id="IPR017896">
    <property type="entry name" value="4Fe4S_Fe-S-bd"/>
</dbReference>
<dbReference type="Pfam" id="PF02754">
    <property type="entry name" value="CCG"/>
    <property type="match status" value="2"/>
</dbReference>
<keyword evidence="8" id="KW-1185">Reference proteome</keyword>
<dbReference type="NCBIfam" id="TIGR03379">
    <property type="entry name" value="glycerol3P_GlpC"/>
    <property type="match status" value="1"/>
</dbReference>
<dbReference type="AlphaFoldDB" id="A0A3Q8WTQ3"/>
<dbReference type="SUPFAM" id="SSF46548">
    <property type="entry name" value="alpha-helical ferredoxin"/>
    <property type="match status" value="1"/>
</dbReference>
<protein>
    <submittedName>
        <fullName evidence="7">Anaerobic glycerol-3-phosphate dehydrogenase subunit C</fullName>
    </submittedName>
</protein>
<keyword evidence="3" id="KW-0677">Repeat</keyword>
<evidence type="ECO:0000313" key="8">
    <source>
        <dbReference type="Proteomes" id="UP000270021"/>
    </source>
</evidence>
<evidence type="ECO:0000256" key="1">
    <source>
        <dbReference type="ARBA" id="ARBA00022485"/>
    </source>
</evidence>
<dbReference type="EMBL" id="CP034438">
    <property type="protein sequence ID" value="AZN30026.1"/>
    <property type="molecule type" value="Genomic_DNA"/>
</dbReference>
<feature type="domain" description="4Fe-4S ferredoxin-type" evidence="6">
    <location>
        <begin position="20"/>
        <end position="50"/>
    </location>
</feature>
<dbReference type="Gene3D" id="1.10.1060.10">
    <property type="entry name" value="Alpha-helical ferredoxin"/>
    <property type="match status" value="1"/>
</dbReference>
<dbReference type="Pfam" id="PF13183">
    <property type="entry name" value="Fer4_8"/>
    <property type="match status" value="1"/>
</dbReference>
<dbReference type="KEGG" id="fsl:EJO69_06670"/>
<dbReference type="GO" id="GO:0016491">
    <property type="term" value="F:oxidoreductase activity"/>
    <property type="evidence" value="ECO:0007669"/>
    <property type="project" value="UniProtKB-ARBA"/>
</dbReference>
<name>A0A3Q8WTQ3_9ACTO</name>
<dbReference type="GO" id="GO:0009061">
    <property type="term" value="P:anaerobic respiration"/>
    <property type="evidence" value="ECO:0007669"/>
    <property type="project" value="InterPro"/>
</dbReference>
<dbReference type="GO" id="GO:0051539">
    <property type="term" value="F:4 iron, 4 sulfur cluster binding"/>
    <property type="evidence" value="ECO:0007669"/>
    <property type="project" value="UniProtKB-KW"/>
</dbReference>
<keyword evidence="5" id="KW-0411">Iron-sulfur</keyword>
<dbReference type="PANTHER" id="PTHR32479">
    <property type="entry name" value="GLYCOLATE OXIDASE IRON-SULFUR SUBUNIT"/>
    <property type="match status" value="1"/>
</dbReference>
<keyword evidence="2" id="KW-0479">Metal-binding</keyword>
<dbReference type="OrthoDB" id="9770306at2"/>
<dbReference type="PROSITE" id="PS51379">
    <property type="entry name" value="4FE4S_FER_2"/>
    <property type="match status" value="2"/>
</dbReference>
<keyword evidence="4" id="KW-0408">Iron</keyword>
<evidence type="ECO:0000259" key="6">
    <source>
        <dbReference type="PROSITE" id="PS51379"/>
    </source>
</evidence>
<dbReference type="RefSeq" id="WP_126040419.1">
    <property type="nucleotide sequence ID" value="NZ_CP034438.1"/>
</dbReference>
<organism evidence="7 8">
    <name type="scientific">Flaviflexus salsibiostraticola</name>
    <dbReference type="NCBI Taxonomy" id="1282737"/>
    <lineage>
        <taxon>Bacteria</taxon>
        <taxon>Bacillati</taxon>
        <taxon>Actinomycetota</taxon>
        <taxon>Actinomycetes</taxon>
        <taxon>Actinomycetales</taxon>
        <taxon>Actinomycetaceae</taxon>
        <taxon>Flaviflexus</taxon>
    </lineage>
</organism>
<dbReference type="Proteomes" id="UP000270021">
    <property type="component" value="Chromosome"/>
</dbReference>
<keyword evidence="1" id="KW-0004">4Fe-4S</keyword>
<evidence type="ECO:0000256" key="4">
    <source>
        <dbReference type="ARBA" id="ARBA00023004"/>
    </source>
</evidence>
<dbReference type="NCBIfam" id="NF008369">
    <property type="entry name" value="PRK11168.1"/>
    <property type="match status" value="1"/>
</dbReference>
<evidence type="ECO:0000256" key="2">
    <source>
        <dbReference type="ARBA" id="ARBA00022723"/>
    </source>
</evidence>
<dbReference type="PROSITE" id="PS00198">
    <property type="entry name" value="4FE4S_FER_1"/>
    <property type="match status" value="1"/>
</dbReference>
<evidence type="ECO:0000256" key="3">
    <source>
        <dbReference type="ARBA" id="ARBA00022737"/>
    </source>
</evidence>
<reference evidence="7 8" key="1">
    <citation type="submission" date="2018-12" db="EMBL/GenBank/DDBJ databases">
        <title>Complete genome sequence of Flaviflexus salsibiostraticola KCTC 33148.</title>
        <authorList>
            <person name="Bae J.-W."/>
        </authorList>
    </citation>
    <scope>NUCLEOTIDE SEQUENCE [LARGE SCALE GENOMIC DNA]</scope>
    <source>
        <strain evidence="7 8">KCTC 33148</strain>
    </source>
</reference>
<dbReference type="GO" id="GO:0009331">
    <property type="term" value="C:glycerol-3-phosphate dehydrogenase (FAD) complex"/>
    <property type="evidence" value="ECO:0007669"/>
    <property type="project" value="InterPro"/>
</dbReference>
<sequence length="430" mass="47035">MSIDALASTHESPLQFAADQVARASLDHCVKCTICETQCPVARVTDLFPGPKYVGPQAERYRHEKSVDHSLDYCSSCGICTYACPQGVKIAELNSQARAVMKAEPGKMPIRDRLITQTSLMGMAMTPVAPVANWALKQKPIRTVVEKTIKIHRDAPMPVATSQSFMSWWKKREKPTSSPLGPVVFFHGCAGAYFEVETSKRTVEVLEHLGYEVIVPKQGCCGLAQQSNGLFDEAKKSVLKLSNALRSAGRDLTIISSSGSCAGMLKHEAHLIMGVDDPALLDVGTRMRETSEFLNEQIELGILDPAKLREINDTVTYHQPCQVKTQGMGLPTITLLETIPGLTVKESGENCCGIAGTYGLKAEKYDIAQLVGQPLFDKIKAWSPKLAVCETETCRWQIRKGSGAKVVHPVNLIHHALGLSNDLYDRSAKN</sequence>
<dbReference type="GO" id="GO:0016020">
    <property type="term" value="C:membrane"/>
    <property type="evidence" value="ECO:0007669"/>
    <property type="project" value="InterPro"/>
</dbReference>
<feature type="domain" description="4Fe-4S ferredoxin-type" evidence="6">
    <location>
        <begin position="65"/>
        <end position="94"/>
    </location>
</feature>